<evidence type="ECO:0000313" key="2">
    <source>
        <dbReference type="EMBL" id="GFR21965.1"/>
    </source>
</evidence>
<feature type="non-terminal residue" evidence="2">
    <location>
        <position position="75"/>
    </location>
</feature>
<name>A0A8X6HGZ3_TRICU</name>
<gene>
    <name evidence="2" type="ORF">TNCT_677581</name>
</gene>
<dbReference type="AlphaFoldDB" id="A0A8X6HGZ3"/>
<feature type="compositionally biased region" description="Basic and acidic residues" evidence="1">
    <location>
        <begin position="1"/>
        <end position="15"/>
    </location>
</feature>
<sequence length="75" mass="8709">MHHLHHITDSKDRHTMHMTLPDHTPISRIPELTDSNSNEGIGFIAQQYGSACNIRRRLQQIEISTKYSLSRSHFN</sequence>
<protein>
    <submittedName>
        <fullName evidence="2">Uncharacterized protein</fullName>
    </submittedName>
</protein>
<proteinExistence type="predicted"/>
<dbReference type="Proteomes" id="UP000887116">
    <property type="component" value="Unassembled WGS sequence"/>
</dbReference>
<keyword evidence="3" id="KW-1185">Reference proteome</keyword>
<feature type="region of interest" description="Disordered" evidence="1">
    <location>
        <begin position="1"/>
        <end position="33"/>
    </location>
</feature>
<reference evidence="2" key="1">
    <citation type="submission" date="2020-07" db="EMBL/GenBank/DDBJ databases">
        <title>Multicomponent nature underlies the extraordinary mechanical properties of spider dragline silk.</title>
        <authorList>
            <person name="Kono N."/>
            <person name="Nakamura H."/>
            <person name="Mori M."/>
            <person name="Yoshida Y."/>
            <person name="Ohtoshi R."/>
            <person name="Malay A.D."/>
            <person name="Moran D.A.P."/>
            <person name="Tomita M."/>
            <person name="Numata K."/>
            <person name="Arakawa K."/>
        </authorList>
    </citation>
    <scope>NUCLEOTIDE SEQUENCE</scope>
</reference>
<accession>A0A8X6HGZ3</accession>
<dbReference type="EMBL" id="BMAO01028099">
    <property type="protein sequence ID" value="GFR21965.1"/>
    <property type="molecule type" value="Genomic_DNA"/>
</dbReference>
<evidence type="ECO:0000313" key="3">
    <source>
        <dbReference type="Proteomes" id="UP000887116"/>
    </source>
</evidence>
<organism evidence="2 3">
    <name type="scientific">Trichonephila clavata</name>
    <name type="common">Joro spider</name>
    <name type="synonym">Nephila clavata</name>
    <dbReference type="NCBI Taxonomy" id="2740835"/>
    <lineage>
        <taxon>Eukaryota</taxon>
        <taxon>Metazoa</taxon>
        <taxon>Ecdysozoa</taxon>
        <taxon>Arthropoda</taxon>
        <taxon>Chelicerata</taxon>
        <taxon>Arachnida</taxon>
        <taxon>Araneae</taxon>
        <taxon>Araneomorphae</taxon>
        <taxon>Entelegynae</taxon>
        <taxon>Araneoidea</taxon>
        <taxon>Nephilidae</taxon>
        <taxon>Trichonephila</taxon>
    </lineage>
</organism>
<comment type="caution">
    <text evidence="2">The sequence shown here is derived from an EMBL/GenBank/DDBJ whole genome shotgun (WGS) entry which is preliminary data.</text>
</comment>
<evidence type="ECO:0000256" key="1">
    <source>
        <dbReference type="SAM" id="MobiDB-lite"/>
    </source>
</evidence>